<proteinExistence type="predicted"/>
<sequence>MKISAISKRLATVGVATALAAGAMVGATATSASAASASNDYTCTVPLLGAQTFPVTISSTPLDLVSSLPAGLAFPAGALDALSSTGHAIDMTMTAPAIVVQTLAGIGTLTGVSAPALAIPLGSSSVPVSGLALTGPPAVQPDGSAIFNLAGSNGAFAVPAAGEYDITMPSAFQFIASTTSTDFPNIPVDCTTAAPATIKHLTVTKNNAAFTSIKPAVTPYKASKAAKLVTKVGAANHVPTGMVIVKEGTKTLGKAALNSLGKAVVNMGKLSPGKHALKVLYKGDSYSTAAPTQKLTVKSVK</sequence>
<gene>
    <name evidence="4" type="ORF">FB382_000615</name>
</gene>
<dbReference type="InterPro" id="IPR046542">
    <property type="entry name" value="DUF6801"/>
</dbReference>
<accession>A0A7W3IXE7</accession>
<dbReference type="Proteomes" id="UP000580910">
    <property type="component" value="Unassembled WGS sequence"/>
</dbReference>
<dbReference type="Pfam" id="PF16640">
    <property type="entry name" value="Big_3_5"/>
    <property type="match status" value="1"/>
</dbReference>
<comment type="caution">
    <text evidence="4">The sequence shown here is derived from an EMBL/GenBank/DDBJ whole genome shotgun (WGS) entry which is preliminary data.</text>
</comment>
<dbReference type="Gene3D" id="2.60.40.10">
    <property type="entry name" value="Immunoglobulins"/>
    <property type="match status" value="1"/>
</dbReference>
<feature type="signal peptide" evidence="1">
    <location>
        <begin position="1"/>
        <end position="34"/>
    </location>
</feature>
<dbReference type="AlphaFoldDB" id="A0A7W3IXE7"/>
<evidence type="ECO:0000259" key="2">
    <source>
        <dbReference type="Pfam" id="PF16640"/>
    </source>
</evidence>
<keyword evidence="5" id="KW-1185">Reference proteome</keyword>
<feature type="domain" description="Bacterial Ig-like" evidence="2">
    <location>
        <begin position="218"/>
        <end position="297"/>
    </location>
</feature>
<feature type="chain" id="PRO_5031306317" description="Ig-like domain (Group 3)" evidence="1">
    <location>
        <begin position="35"/>
        <end position="301"/>
    </location>
</feature>
<dbReference type="RefSeq" id="WP_182536712.1">
    <property type="nucleotide sequence ID" value="NZ_JACGXA010000001.1"/>
</dbReference>
<evidence type="ECO:0008006" key="6">
    <source>
        <dbReference type="Google" id="ProtNLM"/>
    </source>
</evidence>
<dbReference type="InterPro" id="IPR032109">
    <property type="entry name" value="Big_3_5"/>
</dbReference>
<evidence type="ECO:0000313" key="4">
    <source>
        <dbReference type="EMBL" id="MBA8802324.1"/>
    </source>
</evidence>
<feature type="domain" description="DUF6801" evidence="3">
    <location>
        <begin position="40"/>
        <end position="194"/>
    </location>
</feature>
<protein>
    <recommendedName>
        <fullName evidence="6">Ig-like domain (Group 3)</fullName>
    </recommendedName>
</protein>
<name>A0A7W3IXE7_9ACTN</name>
<evidence type="ECO:0000259" key="3">
    <source>
        <dbReference type="Pfam" id="PF20611"/>
    </source>
</evidence>
<dbReference type="Pfam" id="PF20611">
    <property type="entry name" value="DUF6801"/>
    <property type="match status" value="1"/>
</dbReference>
<dbReference type="GO" id="GO:0005975">
    <property type="term" value="P:carbohydrate metabolic process"/>
    <property type="evidence" value="ECO:0007669"/>
    <property type="project" value="UniProtKB-ARBA"/>
</dbReference>
<dbReference type="EMBL" id="JACGXA010000001">
    <property type="protein sequence ID" value="MBA8802324.1"/>
    <property type="molecule type" value="Genomic_DNA"/>
</dbReference>
<organism evidence="4 5">
    <name type="scientific">Nocardioides ginsengisegetis</name>
    <dbReference type="NCBI Taxonomy" id="661491"/>
    <lineage>
        <taxon>Bacteria</taxon>
        <taxon>Bacillati</taxon>
        <taxon>Actinomycetota</taxon>
        <taxon>Actinomycetes</taxon>
        <taxon>Propionibacteriales</taxon>
        <taxon>Nocardioidaceae</taxon>
        <taxon>Nocardioides</taxon>
    </lineage>
</organism>
<evidence type="ECO:0000256" key="1">
    <source>
        <dbReference type="SAM" id="SignalP"/>
    </source>
</evidence>
<reference evidence="4 5" key="1">
    <citation type="submission" date="2020-07" db="EMBL/GenBank/DDBJ databases">
        <title>Sequencing the genomes of 1000 actinobacteria strains.</title>
        <authorList>
            <person name="Klenk H.-P."/>
        </authorList>
    </citation>
    <scope>NUCLEOTIDE SEQUENCE [LARGE SCALE GENOMIC DNA]</scope>
    <source>
        <strain evidence="4 5">DSM 21349</strain>
    </source>
</reference>
<keyword evidence="1" id="KW-0732">Signal</keyword>
<evidence type="ECO:0000313" key="5">
    <source>
        <dbReference type="Proteomes" id="UP000580910"/>
    </source>
</evidence>
<dbReference type="InterPro" id="IPR013783">
    <property type="entry name" value="Ig-like_fold"/>
</dbReference>